<dbReference type="InterPro" id="IPR018747">
    <property type="entry name" value="DUF2299"/>
</dbReference>
<organism evidence="1 2">
    <name type="scientific">Acidilobus saccharovorans (strain DSM 16705 / JCM 18335 / VKM B-2471 / 345-15)</name>
    <dbReference type="NCBI Taxonomy" id="666510"/>
    <lineage>
        <taxon>Archaea</taxon>
        <taxon>Thermoproteota</taxon>
        <taxon>Thermoprotei</taxon>
        <taxon>Acidilobales</taxon>
        <taxon>Acidilobaceae</taxon>
        <taxon>Acidilobus</taxon>
    </lineage>
</organism>
<dbReference type="KEGG" id="asc:ASAC_0815"/>
<dbReference type="RefSeq" id="WP_013266733.1">
    <property type="nucleotide sequence ID" value="NC_014374.1"/>
</dbReference>
<dbReference type="eggNOG" id="arCOG01713">
    <property type="taxonomic scope" value="Archaea"/>
</dbReference>
<dbReference type="Proteomes" id="UP000000346">
    <property type="component" value="Chromosome"/>
</dbReference>
<evidence type="ECO:0000313" key="1">
    <source>
        <dbReference type="EMBL" id="ADL19221.1"/>
    </source>
</evidence>
<protein>
    <submittedName>
        <fullName evidence="1">Uncharacterized protein</fullName>
    </submittedName>
</protein>
<dbReference type="EMBL" id="CP001742">
    <property type="protein sequence ID" value="ADL19221.1"/>
    <property type="molecule type" value="Genomic_DNA"/>
</dbReference>
<keyword evidence="2" id="KW-1185">Reference proteome</keyword>
<dbReference type="CDD" id="cd17510">
    <property type="entry name" value="T3SC_YbjN-like_2"/>
    <property type="match status" value="1"/>
</dbReference>
<dbReference type="InParanoid" id="D9Q1N3"/>
<dbReference type="AlphaFoldDB" id="D9Q1N3"/>
<dbReference type="STRING" id="666510.ASAC_0815"/>
<name>D9Q1N3_ACIS3</name>
<proteinExistence type="predicted"/>
<accession>D9Q1N3</accession>
<dbReference type="GeneID" id="9499050"/>
<gene>
    <name evidence="1" type="ordered locus">ASAC_0815</name>
</gene>
<dbReference type="OrthoDB" id="15032at2157"/>
<dbReference type="Pfam" id="PF10061">
    <property type="entry name" value="DUF2299"/>
    <property type="match status" value="1"/>
</dbReference>
<sequence length="166" mass="18026">MGLKDDVARWLKDEEIDVDEVPVPAGAPVEWALNATVKAPLRVLLGVQKPKTKADRLVISMVVKVADQHKAALSSMAPKERAKLMSQLLVNVTSLCPSCIIVFQPQLDLPDTIVVSKVIYDENIGPSAIGESVRVLVNEYALIVSFFNAEVAHVDQGPGFSTVIHM</sequence>
<evidence type="ECO:0000313" key="2">
    <source>
        <dbReference type="Proteomes" id="UP000000346"/>
    </source>
</evidence>
<dbReference type="HOGENOM" id="CLU_1607061_0_0_2"/>
<dbReference type="Gene3D" id="3.30.1460.10">
    <property type="match status" value="1"/>
</dbReference>
<reference evidence="1 2" key="1">
    <citation type="journal article" date="2010" name="Appl. Environ. Microbiol.">
        <title>The genome sequence of the crenarchaeon Acidilobus saccharovorans supports a new order, Acidilobales, and suggests an important ecological role in terrestrial acidic hot springs.</title>
        <authorList>
            <person name="Mardanov A.V."/>
            <person name="Svetlitchnyi V.A."/>
            <person name="Beletsky A.V."/>
            <person name="Prokofeva M.I."/>
            <person name="Bonch-Osmolovskaya E.A."/>
            <person name="Ravin N.V."/>
            <person name="Skryabin K.G."/>
        </authorList>
    </citation>
    <scope>NUCLEOTIDE SEQUENCE [LARGE SCALE GENOMIC DNA]</scope>
    <source>
        <strain evidence="2">DSM 16705 / JCM 18335 / VKM B-2471 / 345-15</strain>
    </source>
</reference>